<feature type="transmembrane region" description="Helical" evidence="2">
    <location>
        <begin position="77"/>
        <end position="98"/>
    </location>
</feature>
<organism evidence="4 5">
    <name type="scientific">Chlamydomonas eustigma</name>
    <dbReference type="NCBI Taxonomy" id="1157962"/>
    <lineage>
        <taxon>Eukaryota</taxon>
        <taxon>Viridiplantae</taxon>
        <taxon>Chlorophyta</taxon>
        <taxon>core chlorophytes</taxon>
        <taxon>Chlorophyceae</taxon>
        <taxon>CS clade</taxon>
        <taxon>Chlamydomonadales</taxon>
        <taxon>Chlamydomonadaceae</taxon>
        <taxon>Chlamydomonas</taxon>
    </lineage>
</organism>
<feature type="transmembrane region" description="Helical" evidence="2">
    <location>
        <begin position="569"/>
        <end position="589"/>
    </location>
</feature>
<keyword evidence="2" id="KW-1133">Transmembrane helix</keyword>
<feature type="transmembrane region" description="Helical" evidence="2">
    <location>
        <begin position="601"/>
        <end position="623"/>
    </location>
</feature>
<dbReference type="Gene3D" id="1.10.238.10">
    <property type="entry name" value="EF-hand"/>
    <property type="match status" value="1"/>
</dbReference>
<evidence type="ECO:0000259" key="3">
    <source>
        <dbReference type="PROSITE" id="PS50222"/>
    </source>
</evidence>
<reference evidence="4 5" key="1">
    <citation type="submission" date="2017-08" db="EMBL/GenBank/DDBJ databases">
        <title>Acidophilic green algal genome provides insights into adaptation to an acidic environment.</title>
        <authorList>
            <person name="Hirooka S."/>
            <person name="Hirose Y."/>
            <person name="Kanesaki Y."/>
            <person name="Higuchi S."/>
            <person name="Fujiwara T."/>
            <person name="Onuma R."/>
            <person name="Era A."/>
            <person name="Ohbayashi R."/>
            <person name="Uzuka A."/>
            <person name="Nozaki H."/>
            <person name="Yoshikawa H."/>
            <person name="Miyagishima S.Y."/>
        </authorList>
    </citation>
    <scope>NUCLEOTIDE SEQUENCE [LARGE SCALE GENOMIC DNA]</scope>
    <source>
        <strain evidence="4 5">NIES-2499</strain>
    </source>
</reference>
<keyword evidence="2" id="KW-0472">Membrane</keyword>
<evidence type="ECO:0000313" key="4">
    <source>
        <dbReference type="EMBL" id="GAX79474.1"/>
    </source>
</evidence>
<keyword evidence="5" id="KW-1185">Reference proteome</keyword>
<feature type="transmembrane region" description="Helical" evidence="2">
    <location>
        <begin position="500"/>
        <end position="521"/>
    </location>
</feature>
<keyword evidence="1" id="KW-0106">Calcium</keyword>
<dbReference type="InterPro" id="IPR011992">
    <property type="entry name" value="EF-hand-dom_pair"/>
</dbReference>
<accession>A0A250X8S1</accession>
<dbReference type="Proteomes" id="UP000232323">
    <property type="component" value="Unassembled WGS sequence"/>
</dbReference>
<dbReference type="PROSITE" id="PS50222">
    <property type="entry name" value="EF_HAND_2"/>
    <property type="match status" value="1"/>
</dbReference>
<protein>
    <recommendedName>
        <fullName evidence="3">EF-hand domain-containing protein</fullName>
    </recommendedName>
</protein>
<dbReference type="InterPro" id="IPR018247">
    <property type="entry name" value="EF_Hand_1_Ca_BS"/>
</dbReference>
<dbReference type="EMBL" id="BEGY01000042">
    <property type="protein sequence ID" value="GAX79474.1"/>
    <property type="molecule type" value="Genomic_DNA"/>
</dbReference>
<feature type="transmembrane region" description="Helical" evidence="2">
    <location>
        <begin position="469"/>
        <end position="494"/>
    </location>
</feature>
<dbReference type="GO" id="GO:0005509">
    <property type="term" value="F:calcium ion binding"/>
    <property type="evidence" value="ECO:0007669"/>
    <property type="project" value="InterPro"/>
</dbReference>
<evidence type="ECO:0000313" key="5">
    <source>
        <dbReference type="Proteomes" id="UP000232323"/>
    </source>
</evidence>
<keyword evidence="2" id="KW-0812">Transmembrane</keyword>
<evidence type="ECO:0000256" key="2">
    <source>
        <dbReference type="SAM" id="Phobius"/>
    </source>
</evidence>
<dbReference type="AlphaFoldDB" id="A0A250X8S1"/>
<comment type="caution">
    <text evidence="4">The sequence shown here is derived from an EMBL/GenBank/DDBJ whole genome shotgun (WGS) entry which is preliminary data.</text>
</comment>
<proteinExistence type="predicted"/>
<evidence type="ECO:0000256" key="1">
    <source>
        <dbReference type="ARBA" id="ARBA00022837"/>
    </source>
</evidence>
<dbReference type="SUPFAM" id="SSF47473">
    <property type="entry name" value="EF-hand"/>
    <property type="match status" value="1"/>
</dbReference>
<gene>
    <name evidence="4" type="ORF">CEUSTIGMA_g6915.t1</name>
</gene>
<name>A0A250X8S1_9CHLO</name>
<feature type="transmembrane region" description="Helical" evidence="2">
    <location>
        <begin position="17"/>
        <end position="39"/>
    </location>
</feature>
<sequence>MPIVFLVLIPGAFGPNHLPVCIASVSGYITALVTAWGLIHLTRHFDIQQRIARMTSRHWAAFMSGIIETDDSPIFPAWPLLTAASLFLPTAVMTFWGVKNMRSVYWMESVGCYITAAAFLIYQGLAPRIQEHNDKSKQDRYFRYNMVRSFAYYSNRYGGILNPDNSLNMLAMHRLFTRFDRDKNGLITRDELAGMLVRMDFAASNNPRLLDAFVETWIKQFKRDADAKSIGRLGVVKALIDKLSCSVWAVSRAVKLSRCSASLGSTSLLYSETDHQIQPPVVISSALSTGSLPQLSSEAMASECEEIRTSDLNLTPECASELGCTGVCQDPSLTRCSLSDSMTDSSEAIAHPPSFANEGITEEMFVKVVRSWFEEKRHNFSRDFPDEEAPKKVRRSGNAALWLLTKPAPEEYRERLLCLSGNCPSLEPRVSDEDDQLASEDVELPSSGISCDPYTSTPLPSPARSAIEAVAWLCLGLFLCGFFSFPFSSSIIAVASGLGFRVSLVSFLLVPPLLLWYDILGWLEAAAKCKQEKIMDHLRSQVCSAVTLRHTLGLGSLMCVLALKHPDRLLSLSVALLPTSVAVATLGYFSANRMVVLPWQALCGSTVYPLALIMIASLQQIFLDPFDRI</sequence>
<feature type="domain" description="EF-hand" evidence="3">
    <location>
        <begin position="167"/>
        <end position="202"/>
    </location>
</feature>
<feature type="transmembrane region" description="Helical" evidence="2">
    <location>
        <begin position="104"/>
        <end position="125"/>
    </location>
</feature>
<dbReference type="InterPro" id="IPR002048">
    <property type="entry name" value="EF_hand_dom"/>
</dbReference>
<dbReference type="PROSITE" id="PS00018">
    <property type="entry name" value="EF_HAND_1"/>
    <property type="match status" value="1"/>
</dbReference>